<name>A0ABR5TN57_9BACL</name>
<dbReference type="Proteomes" id="UP000070467">
    <property type="component" value="Unassembled WGS sequence"/>
</dbReference>
<protein>
    <submittedName>
        <fullName evidence="5">ComG operon protein 1 family protein</fullName>
    </submittedName>
</protein>
<evidence type="ECO:0000313" key="6">
    <source>
        <dbReference type="Proteomes" id="UP000070467"/>
    </source>
</evidence>
<feature type="domain" description="Bacterial type II secretion system protein E" evidence="4">
    <location>
        <begin position="205"/>
        <end position="219"/>
    </location>
</feature>
<dbReference type="Gene3D" id="3.30.450.90">
    <property type="match status" value="1"/>
</dbReference>
<dbReference type="PANTHER" id="PTHR30258:SF2">
    <property type="entry name" value="COMG OPERON PROTEIN 1"/>
    <property type="match status" value="1"/>
</dbReference>
<dbReference type="InterPro" id="IPR001482">
    <property type="entry name" value="T2SS/T4SS_dom"/>
</dbReference>
<evidence type="ECO:0000259" key="4">
    <source>
        <dbReference type="PROSITE" id="PS00662"/>
    </source>
</evidence>
<organism evidence="5 6">
    <name type="scientific">Gemelliphila asaccharolytica</name>
    <dbReference type="NCBI Taxonomy" id="502393"/>
    <lineage>
        <taxon>Bacteria</taxon>
        <taxon>Bacillati</taxon>
        <taxon>Bacillota</taxon>
        <taxon>Bacilli</taxon>
        <taxon>Bacillales</taxon>
        <taxon>Gemellaceae</taxon>
        <taxon>Gemelliphila</taxon>
    </lineage>
</organism>
<keyword evidence="6" id="KW-1185">Reference proteome</keyword>
<dbReference type="InterPro" id="IPR027417">
    <property type="entry name" value="P-loop_NTPase"/>
</dbReference>
<evidence type="ECO:0000256" key="3">
    <source>
        <dbReference type="ARBA" id="ARBA00022840"/>
    </source>
</evidence>
<evidence type="ECO:0000313" key="5">
    <source>
        <dbReference type="EMBL" id="KXB58825.1"/>
    </source>
</evidence>
<keyword evidence="2" id="KW-0547">Nucleotide-binding</keyword>
<proteinExistence type="inferred from homology"/>
<gene>
    <name evidence="5" type="ORF">HMPREF1871_00217</name>
</gene>
<reference evidence="5 6" key="1">
    <citation type="submission" date="2016-01" db="EMBL/GenBank/DDBJ databases">
        <authorList>
            <person name="Mitreva M."/>
            <person name="Pepin K.H."/>
            <person name="Mihindukulasuriya K.A."/>
            <person name="Fulton R."/>
            <person name="Fronick C."/>
            <person name="O'Laughlin M."/>
            <person name="Miner T."/>
            <person name="Herter B."/>
            <person name="Rosa B.A."/>
            <person name="Cordes M."/>
            <person name="Tomlinson C."/>
            <person name="Wollam A."/>
            <person name="Palsikar V.B."/>
            <person name="Mardis E.R."/>
            <person name="Wilson R.K."/>
        </authorList>
    </citation>
    <scope>NUCLEOTIDE SEQUENCE [LARGE SCALE GENOMIC DNA]</scope>
    <source>
        <strain evidence="5 6">KA00071</strain>
    </source>
</reference>
<dbReference type="Pfam" id="PF00437">
    <property type="entry name" value="T2SSE"/>
    <property type="match status" value="1"/>
</dbReference>
<keyword evidence="3" id="KW-0067">ATP-binding</keyword>
<dbReference type="PANTHER" id="PTHR30258">
    <property type="entry name" value="TYPE II SECRETION SYSTEM PROTEIN GSPE-RELATED"/>
    <property type="match status" value="1"/>
</dbReference>
<comment type="similarity">
    <text evidence="1">Belongs to the GSP E family.</text>
</comment>
<dbReference type="EMBL" id="LSDB01000005">
    <property type="protein sequence ID" value="KXB58825.1"/>
    <property type="molecule type" value="Genomic_DNA"/>
</dbReference>
<evidence type="ECO:0000256" key="2">
    <source>
        <dbReference type="ARBA" id="ARBA00022741"/>
    </source>
</evidence>
<comment type="caution">
    <text evidence="5">The sequence shown here is derived from an EMBL/GenBank/DDBJ whole genome shotgun (WGS) entry which is preliminary data.</text>
</comment>
<sequence length="330" mass="38092">MIKIETKVNMIEIINKGIDIGASDIHIYPSLKKISEIKYRVRGKIEKDRKITNDEIEAVISLLKFNAKIDISLNKTPKSGRFDYEYNERMYNLRVSTLPLNEVYEGCVVRIFTNEIEKVDYSIFNEDIKLINGLSKYKTGLIIFSGPTGCGKSTSMYKLALDIAKDNRQIISIEDPIEKQLEEIIQMQVNEKAGINYDNALKSILRCDPDGILVGEIRDKVTAKYVITSTYSGHIVLTTLHAEDCEGVINRLRDLEISNEDLKQTLLCIISQRIVNTKNGRKVITELMQKDDIEKYIKKEEKSYILLKDKFERAYRDEKISIKEKEKWGY</sequence>
<dbReference type="PROSITE" id="PS00662">
    <property type="entry name" value="T2SP_E"/>
    <property type="match status" value="1"/>
</dbReference>
<dbReference type="CDD" id="cd01129">
    <property type="entry name" value="PulE-GspE-like"/>
    <property type="match status" value="1"/>
</dbReference>
<accession>A0ABR5TN57</accession>
<dbReference type="Gene3D" id="3.40.50.300">
    <property type="entry name" value="P-loop containing nucleotide triphosphate hydrolases"/>
    <property type="match status" value="1"/>
</dbReference>
<evidence type="ECO:0000256" key="1">
    <source>
        <dbReference type="ARBA" id="ARBA00006611"/>
    </source>
</evidence>
<dbReference type="SUPFAM" id="SSF52540">
    <property type="entry name" value="P-loop containing nucleoside triphosphate hydrolases"/>
    <property type="match status" value="1"/>
</dbReference>
<dbReference type="NCBIfam" id="NF041000">
    <property type="entry name" value="ATPase_ComGA"/>
    <property type="match status" value="1"/>
</dbReference>
<dbReference type="InterPro" id="IPR047667">
    <property type="entry name" value="ATPase_ComGA"/>
</dbReference>